<protein>
    <submittedName>
        <fullName evidence="1">SFRICE_038853</fullName>
    </submittedName>
</protein>
<dbReference type="EMBL" id="ODYU01008405">
    <property type="protein sequence ID" value="SOQ51975.1"/>
    <property type="molecule type" value="Genomic_DNA"/>
</dbReference>
<name>A0A2H1WFW3_SPOFR</name>
<evidence type="ECO:0000313" key="1">
    <source>
        <dbReference type="EMBL" id="SOQ51975.1"/>
    </source>
</evidence>
<accession>A0A2H1WFW3</accession>
<reference evidence="1" key="1">
    <citation type="submission" date="2016-07" db="EMBL/GenBank/DDBJ databases">
        <authorList>
            <person name="Bretaudeau A."/>
        </authorList>
    </citation>
    <scope>NUCLEOTIDE SEQUENCE</scope>
    <source>
        <strain evidence="1">Rice</strain>
        <tissue evidence="1">Whole body</tissue>
    </source>
</reference>
<organism evidence="1">
    <name type="scientific">Spodoptera frugiperda</name>
    <name type="common">Fall armyworm</name>
    <dbReference type="NCBI Taxonomy" id="7108"/>
    <lineage>
        <taxon>Eukaryota</taxon>
        <taxon>Metazoa</taxon>
        <taxon>Ecdysozoa</taxon>
        <taxon>Arthropoda</taxon>
        <taxon>Hexapoda</taxon>
        <taxon>Insecta</taxon>
        <taxon>Pterygota</taxon>
        <taxon>Neoptera</taxon>
        <taxon>Endopterygota</taxon>
        <taxon>Lepidoptera</taxon>
        <taxon>Glossata</taxon>
        <taxon>Ditrysia</taxon>
        <taxon>Noctuoidea</taxon>
        <taxon>Noctuidae</taxon>
        <taxon>Amphipyrinae</taxon>
        <taxon>Spodoptera</taxon>
    </lineage>
</organism>
<gene>
    <name evidence="1" type="ORF">SFRICE_038853</name>
</gene>
<dbReference type="AlphaFoldDB" id="A0A2H1WFW3"/>
<sequence>MKLAWNVLVAGVLYHHRWGPVGLMPDLELRTTKRVYWGTGSTSRSRNGVVFTFADDLPLKKEIVTSIKTQIPIQKSTPGQDTSAKKDYSYLQHNY</sequence>
<proteinExistence type="predicted"/>